<accession>A0AC35FJ42</accession>
<sequence>MSGENESFIAELEAASNFTSTFSTSTTPAEFSLLKVLILSDNGIQTFWHVWLSILLWMTVSYIFVHIIGFICAVLMLRHHPWMLFISFPFLAMLIIGPSTFGAVTSASIAGTLALANKSITAWHCLILGFGQTLIIIILSFARILATL</sequence>
<protein>
    <submittedName>
        <fullName evidence="2">Transmembrane protein 170A</fullName>
    </submittedName>
</protein>
<evidence type="ECO:0000313" key="1">
    <source>
        <dbReference type="Proteomes" id="UP000887580"/>
    </source>
</evidence>
<dbReference type="WBParaSite" id="PS1159_v2.g17945.t1">
    <property type="protein sequence ID" value="PS1159_v2.g17945.t1"/>
    <property type="gene ID" value="PS1159_v2.g17945"/>
</dbReference>
<reference evidence="2" key="1">
    <citation type="submission" date="2022-11" db="UniProtKB">
        <authorList>
            <consortium name="WormBaseParasite"/>
        </authorList>
    </citation>
    <scope>IDENTIFICATION</scope>
</reference>
<proteinExistence type="predicted"/>
<organism evidence="1 2">
    <name type="scientific">Panagrolaimus sp. PS1159</name>
    <dbReference type="NCBI Taxonomy" id="55785"/>
    <lineage>
        <taxon>Eukaryota</taxon>
        <taxon>Metazoa</taxon>
        <taxon>Ecdysozoa</taxon>
        <taxon>Nematoda</taxon>
        <taxon>Chromadorea</taxon>
        <taxon>Rhabditida</taxon>
        <taxon>Tylenchina</taxon>
        <taxon>Panagrolaimomorpha</taxon>
        <taxon>Panagrolaimoidea</taxon>
        <taxon>Panagrolaimidae</taxon>
        <taxon>Panagrolaimus</taxon>
    </lineage>
</organism>
<evidence type="ECO:0000313" key="2">
    <source>
        <dbReference type="WBParaSite" id="PS1159_v2.g17945.t1"/>
    </source>
</evidence>
<dbReference type="Proteomes" id="UP000887580">
    <property type="component" value="Unplaced"/>
</dbReference>
<name>A0AC35FJ42_9BILA</name>